<dbReference type="GO" id="GO:0030527">
    <property type="term" value="F:structural constituent of chromatin"/>
    <property type="evidence" value="ECO:0007669"/>
    <property type="project" value="InterPro"/>
</dbReference>
<keyword evidence="6" id="KW-1185">Reference proteome</keyword>
<dbReference type="Pfam" id="PF00125">
    <property type="entry name" value="Histone"/>
    <property type="match status" value="1"/>
</dbReference>
<evidence type="ECO:0000256" key="2">
    <source>
        <dbReference type="SAM" id="MobiDB-lite"/>
    </source>
</evidence>
<dbReference type="GO" id="GO:0000786">
    <property type="term" value="C:nucleosome"/>
    <property type="evidence" value="ECO:0007669"/>
    <property type="project" value="InterPro"/>
</dbReference>
<dbReference type="AlphaFoldDB" id="A0A4Y2T274"/>
<name>A0A4Y2T274_ARAVE</name>
<dbReference type="SUPFAM" id="SSF47113">
    <property type="entry name" value="Histone-fold"/>
    <property type="match status" value="1"/>
</dbReference>
<dbReference type="Proteomes" id="UP000499080">
    <property type="component" value="Unassembled WGS sequence"/>
</dbReference>
<evidence type="ECO:0000259" key="3">
    <source>
        <dbReference type="Pfam" id="PF00125"/>
    </source>
</evidence>
<dbReference type="EMBL" id="BGPR01024851">
    <property type="protein sequence ID" value="GBN93245.1"/>
    <property type="molecule type" value="Genomic_DNA"/>
</dbReference>
<reference evidence="4 6" key="1">
    <citation type="journal article" date="2019" name="Sci. Rep.">
        <title>Orb-weaving spider Araneus ventricosus genome elucidates the spidroin gene catalogue.</title>
        <authorList>
            <person name="Kono N."/>
            <person name="Nakamura H."/>
            <person name="Ohtoshi R."/>
            <person name="Moran D.A.P."/>
            <person name="Shinohara A."/>
            <person name="Yoshida Y."/>
            <person name="Fujiwara M."/>
            <person name="Mori M."/>
            <person name="Tomita M."/>
            <person name="Arakawa K."/>
        </authorList>
    </citation>
    <scope>NUCLEOTIDE SEQUENCE [LARGE SCALE GENOMIC DNA]</scope>
</reference>
<dbReference type="InterPro" id="IPR000558">
    <property type="entry name" value="Histone_H2B"/>
</dbReference>
<feature type="domain" description="Core Histone H2A/H2B/H3" evidence="3">
    <location>
        <begin position="28"/>
        <end position="106"/>
    </location>
</feature>
<proteinExistence type="inferred from homology"/>
<accession>A0A4Y2T274</accession>
<evidence type="ECO:0000256" key="1">
    <source>
        <dbReference type="ARBA" id="ARBA00006846"/>
    </source>
</evidence>
<gene>
    <name evidence="4" type="ORF">AVEN_251752_1</name>
    <name evidence="5" type="ORF">AVEN_267111_1</name>
</gene>
<evidence type="ECO:0000313" key="5">
    <source>
        <dbReference type="EMBL" id="GBN93248.1"/>
    </source>
</evidence>
<dbReference type="EMBL" id="BGPR01024852">
    <property type="protein sequence ID" value="GBN93248.1"/>
    <property type="molecule type" value="Genomic_DNA"/>
</dbReference>
<evidence type="ECO:0000313" key="4">
    <source>
        <dbReference type="EMBL" id="GBN93245.1"/>
    </source>
</evidence>
<dbReference type="InterPro" id="IPR007125">
    <property type="entry name" value="H2A/H2B/H3"/>
</dbReference>
<dbReference type="GO" id="GO:0046982">
    <property type="term" value="F:protein heterodimerization activity"/>
    <property type="evidence" value="ECO:0007669"/>
    <property type="project" value="InterPro"/>
</dbReference>
<organism evidence="4 6">
    <name type="scientific">Araneus ventricosus</name>
    <name type="common">Orbweaver spider</name>
    <name type="synonym">Epeira ventricosa</name>
    <dbReference type="NCBI Taxonomy" id="182803"/>
    <lineage>
        <taxon>Eukaryota</taxon>
        <taxon>Metazoa</taxon>
        <taxon>Ecdysozoa</taxon>
        <taxon>Arthropoda</taxon>
        <taxon>Chelicerata</taxon>
        <taxon>Arachnida</taxon>
        <taxon>Araneae</taxon>
        <taxon>Araneomorphae</taxon>
        <taxon>Entelegynae</taxon>
        <taxon>Araneoidea</taxon>
        <taxon>Araneidae</taxon>
        <taxon>Araneus</taxon>
    </lineage>
</organism>
<sequence length="134" mass="15465">MEFSSQETYTKVEDEPIPSTSTHDFNTVEKIRRKKQRREELSFKPYILRMKKTVNRDLQLSSNTLEDLDNLVKNVYKMYCSELQLLSGHTKKKTLSAKDVESATKLCIPGKLKDKAMDCGKNCIQDLKSTQNAK</sequence>
<dbReference type="GO" id="GO:0003677">
    <property type="term" value="F:DNA binding"/>
    <property type="evidence" value="ECO:0007669"/>
    <property type="project" value="InterPro"/>
</dbReference>
<evidence type="ECO:0000313" key="6">
    <source>
        <dbReference type="Proteomes" id="UP000499080"/>
    </source>
</evidence>
<dbReference type="OrthoDB" id="6427647at2759"/>
<dbReference type="PANTHER" id="PTHR23428">
    <property type="entry name" value="HISTONE H2B"/>
    <property type="match status" value="1"/>
</dbReference>
<feature type="region of interest" description="Disordered" evidence="2">
    <location>
        <begin position="1"/>
        <end position="31"/>
    </location>
</feature>
<dbReference type="PRINTS" id="PR00621">
    <property type="entry name" value="HISTONEH2B"/>
</dbReference>
<dbReference type="Gene3D" id="1.10.20.10">
    <property type="entry name" value="Histone, subunit A"/>
    <property type="match status" value="1"/>
</dbReference>
<protein>
    <recommendedName>
        <fullName evidence="3">Core Histone H2A/H2B/H3 domain-containing protein</fullName>
    </recommendedName>
</protein>
<comment type="caution">
    <text evidence="4">The sequence shown here is derived from an EMBL/GenBank/DDBJ whole genome shotgun (WGS) entry which is preliminary data.</text>
</comment>
<dbReference type="InterPro" id="IPR009072">
    <property type="entry name" value="Histone-fold"/>
</dbReference>
<dbReference type="SMART" id="SM00427">
    <property type="entry name" value="H2B"/>
    <property type="match status" value="1"/>
</dbReference>
<comment type="similarity">
    <text evidence="1">Belongs to the histone H2B family.</text>
</comment>